<sequence length="253" mass="27718">MTVRNPDREAIAHGYITNESLREKPSVPTWALKLVMAITGLLFAMFVVGHMAGNLKIYSAPYEDGQNPIDKYGHFLRTMGEPILPAGTALWAIRIVLLVAIIAHIYGAVALHGRSKRSRGKFSRTNLMGGVDSFATKTMLFTGIFLLLFIVFHLLDLTMGVAPAAPEGFVHGSVKANMIETFSRWPVTIFYVLAMVALFFHLTHGIKLAASDLGITGKKWRQVFVVLAYVIPAVVTIGNIILPLSVALGWVTL</sequence>
<dbReference type="Gene3D" id="1.20.1300.10">
    <property type="entry name" value="Fumarate reductase/succinate dehydrogenase, transmembrane subunit"/>
    <property type="match status" value="1"/>
</dbReference>
<dbReference type="Pfam" id="PF01127">
    <property type="entry name" value="Sdh_cyt"/>
    <property type="match status" value="1"/>
</dbReference>
<dbReference type="GO" id="GO:0016020">
    <property type="term" value="C:membrane"/>
    <property type="evidence" value="ECO:0007669"/>
    <property type="project" value="UniProtKB-SubCell"/>
</dbReference>
<keyword evidence="2" id="KW-0349">Heme</keyword>
<keyword evidence="7 8" id="KW-0472">Membrane</keyword>
<dbReference type="NCBIfam" id="TIGR02046">
    <property type="entry name" value="sdhC_b558_fam"/>
    <property type="match status" value="1"/>
</dbReference>
<dbReference type="Proteomes" id="UP000296352">
    <property type="component" value="Chromosome"/>
</dbReference>
<feature type="transmembrane region" description="Helical" evidence="8">
    <location>
        <begin position="134"/>
        <end position="155"/>
    </location>
</feature>
<evidence type="ECO:0000256" key="8">
    <source>
        <dbReference type="SAM" id="Phobius"/>
    </source>
</evidence>
<keyword evidence="4" id="KW-0479">Metal-binding</keyword>
<accession>A0A4P7QDH2</accession>
<evidence type="ECO:0000313" key="9">
    <source>
        <dbReference type="EMBL" id="QCB27585.1"/>
    </source>
</evidence>
<protein>
    <submittedName>
        <fullName evidence="9">Succinate dehydrogenase/Fumarate reductase transmembrane subunit</fullName>
    </submittedName>
</protein>
<evidence type="ECO:0000256" key="7">
    <source>
        <dbReference type="ARBA" id="ARBA00023136"/>
    </source>
</evidence>
<feature type="transmembrane region" description="Helical" evidence="8">
    <location>
        <begin position="185"/>
        <end position="202"/>
    </location>
</feature>
<evidence type="ECO:0000256" key="3">
    <source>
        <dbReference type="ARBA" id="ARBA00022692"/>
    </source>
</evidence>
<evidence type="ECO:0000313" key="10">
    <source>
        <dbReference type="Proteomes" id="UP000296352"/>
    </source>
</evidence>
<dbReference type="KEGG" id="cee:CENDO_01415"/>
<dbReference type="GO" id="GO:0046872">
    <property type="term" value="F:metal ion binding"/>
    <property type="evidence" value="ECO:0007669"/>
    <property type="project" value="UniProtKB-KW"/>
</dbReference>
<keyword evidence="6" id="KW-0408">Iron</keyword>
<feature type="transmembrane region" description="Helical" evidence="8">
    <location>
        <begin position="30"/>
        <end position="52"/>
    </location>
</feature>
<keyword evidence="5 8" id="KW-1133">Transmembrane helix</keyword>
<keyword evidence="10" id="KW-1185">Reference proteome</keyword>
<evidence type="ECO:0000256" key="4">
    <source>
        <dbReference type="ARBA" id="ARBA00022723"/>
    </source>
</evidence>
<evidence type="ECO:0000256" key="2">
    <source>
        <dbReference type="ARBA" id="ARBA00022617"/>
    </source>
</evidence>
<evidence type="ECO:0000256" key="5">
    <source>
        <dbReference type="ARBA" id="ARBA00022989"/>
    </source>
</evidence>
<dbReference type="InterPro" id="IPR034804">
    <property type="entry name" value="SQR/QFR_C/D"/>
</dbReference>
<dbReference type="AlphaFoldDB" id="A0A4P7QDH2"/>
<evidence type="ECO:0000256" key="1">
    <source>
        <dbReference type="ARBA" id="ARBA00004370"/>
    </source>
</evidence>
<gene>
    <name evidence="9" type="ORF">CENDO_01415</name>
</gene>
<dbReference type="RefSeq" id="WP_136140434.1">
    <property type="nucleotide sequence ID" value="NZ_CP039247.1"/>
</dbReference>
<keyword evidence="3 8" id="KW-0812">Transmembrane</keyword>
<feature type="transmembrane region" description="Helical" evidence="8">
    <location>
        <begin position="223"/>
        <end position="251"/>
    </location>
</feature>
<dbReference type="OrthoDB" id="9788081at2"/>
<name>A0A4P7QDH2_9CORY</name>
<dbReference type="CDD" id="cd03498">
    <property type="entry name" value="SQR_TypeB_2_TM"/>
    <property type="match status" value="1"/>
</dbReference>
<dbReference type="InterPro" id="IPR000701">
    <property type="entry name" value="SuccDH_FuR_B_TM-su"/>
</dbReference>
<feature type="transmembrane region" description="Helical" evidence="8">
    <location>
        <begin position="89"/>
        <end position="113"/>
    </location>
</feature>
<comment type="subcellular location">
    <subcellularLocation>
        <location evidence="1">Membrane</location>
    </subcellularLocation>
</comment>
<proteinExistence type="predicted"/>
<evidence type="ECO:0000256" key="6">
    <source>
        <dbReference type="ARBA" id="ARBA00023004"/>
    </source>
</evidence>
<dbReference type="SUPFAM" id="SSF81343">
    <property type="entry name" value="Fumarate reductase respiratory complex transmembrane subunits"/>
    <property type="match status" value="1"/>
</dbReference>
<dbReference type="InterPro" id="IPR011138">
    <property type="entry name" value="Cytochrome_b-558"/>
</dbReference>
<organism evidence="9 10">
    <name type="scientific">Corynebacterium endometrii</name>
    <dbReference type="NCBI Taxonomy" id="2488819"/>
    <lineage>
        <taxon>Bacteria</taxon>
        <taxon>Bacillati</taxon>
        <taxon>Actinomycetota</taxon>
        <taxon>Actinomycetes</taxon>
        <taxon>Mycobacteriales</taxon>
        <taxon>Corynebacteriaceae</taxon>
        <taxon>Corynebacterium</taxon>
    </lineage>
</organism>
<reference evidence="9 10" key="1">
    <citation type="submission" date="2019-04" db="EMBL/GenBank/DDBJ databases">
        <title>Corynebacterium endometrii sp. nov., isolated from the uterus of a cow with endometritis.</title>
        <authorList>
            <person name="Ballas P."/>
            <person name="Ruckert C."/>
            <person name="Wagener K."/>
            <person name="Drillich M."/>
            <person name="Kaempfer P."/>
            <person name="Busse H.-J."/>
            <person name="Ehling-Schulz M."/>
        </authorList>
    </citation>
    <scope>NUCLEOTIDE SEQUENCE [LARGE SCALE GENOMIC DNA]</scope>
    <source>
        <strain evidence="9 10">LMM-1653</strain>
    </source>
</reference>
<dbReference type="EMBL" id="CP039247">
    <property type="protein sequence ID" value="QCB27585.1"/>
    <property type="molecule type" value="Genomic_DNA"/>
</dbReference>